<feature type="transmembrane region" description="Helical" evidence="1">
    <location>
        <begin position="118"/>
        <end position="140"/>
    </location>
</feature>
<feature type="transmembrane region" description="Helical" evidence="1">
    <location>
        <begin position="152"/>
        <end position="170"/>
    </location>
</feature>
<dbReference type="EMBL" id="CAKOGP040000014">
    <property type="protein sequence ID" value="CAJ1927104.1"/>
    <property type="molecule type" value="Genomic_DNA"/>
</dbReference>
<dbReference type="AlphaFoldDB" id="A0AAD2CFV1"/>
<evidence type="ECO:0000313" key="2">
    <source>
        <dbReference type="EMBL" id="CAJ1927104.1"/>
    </source>
</evidence>
<dbReference type="GO" id="GO:0016020">
    <property type="term" value="C:membrane"/>
    <property type="evidence" value="ECO:0007669"/>
    <property type="project" value="TreeGrafter"/>
</dbReference>
<evidence type="ECO:0000256" key="1">
    <source>
        <dbReference type="SAM" id="Phobius"/>
    </source>
</evidence>
<dbReference type="PANTHER" id="PTHR12242">
    <property type="entry name" value="OS02G0130600 PROTEIN-RELATED"/>
    <property type="match status" value="1"/>
</dbReference>
<keyword evidence="3" id="KW-1185">Reference proteome</keyword>
<organism evidence="2 3">
    <name type="scientific">Cylindrotheca closterium</name>
    <dbReference type="NCBI Taxonomy" id="2856"/>
    <lineage>
        <taxon>Eukaryota</taxon>
        <taxon>Sar</taxon>
        <taxon>Stramenopiles</taxon>
        <taxon>Ochrophyta</taxon>
        <taxon>Bacillariophyta</taxon>
        <taxon>Bacillariophyceae</taxon>
        <taxon>Bacillariophycidae</taxon>
        <taxon>Bacillariales</taxon>
        <taxon>Bacillariaceae</taxon>
        <taxon>Cylindrotheca</taxon>
    </lineage>
</organism>
<accession>A0AAD2CFV1</accession>
<dbReference type="PANTHER" id="PTHR12242:SF48">
    <property type="entry name" value="FAR-17A_AIG1-LIKE PROTEIN"/>
    <property type="match status" value="1"/>
</dbReference>
<keyword evidence="1" id="KW-0812">Transmembrane</keyword>
<feature type="transmembrane region" description="Helical" evidence="1">
    <location>
        <begin position="228"/>
        <end position="250"/>
    </location>
</feature>
<feature type="transmembrane region" description="Helical" evidence="1">
    <location>
        <begin position="77"/>
        <end position="97"/>
    </location>
</feature>
<reference evidence="2" key="1">
    <citation type="submission" date="2023-08" db="EMBL/GenBank/DDBJ databases">
        <authorList>
            <person name="Audoor S."/>
            <person name="Bilcke G."/>
        </authorList>
    </citation>
    <scope>NUCLEOTIDE SEQUENCE</scope>
</reference>
<feature type="transmembrane region" description="Helical" evidence="1">
    <location>
        <begin position="182"/>
        <end position="201"/>
    </location>
</feature>
<name>A0AAD2CFV1_9STRA</name>
<gene>
    <name evidence="2" type="ORF">CYCCA115_LOCUS1271</name>
</gene>
<sequence length="323" mass="36877">MKCCQRFCFEFRRPMFELDEQHPRGVLTLDLRASFHMGQGLNSGVGMLKLLSLALVVAALVYAFLQFPVTAWFPAYLTPWGVFFCTWYLAASLFLTTCNYANPENTNHFESASVLTKFAWVMFSVASVVECCIVVVYWAFEYDPSRHSLNLNNLNMHGICMLIVLLQGFVVDRVPVRIKHMIFTFFIGCLMCGWLAIQNVALKYNPMQDDDDDALYDVMKWRENPTGAAILSVAILFGAIPLFTSLLWLISLPKRRYLEILDGAEGVVDYYKTQNKIRKYLAIYMRNESASTPVSSKKPDLLLMPIVLQPNNTIHWVFLCPIG</sequence>
<dbReference type="Proteomes" id="UP001295423">
    <property type="component" value="Unassembled WGS sequence"/>
</dbReference>
<protein>
    <submittedName>
        <fullName evidence="2">Uncharacterized protein</fullName>
    </submittedName>
</protein>
<comment type="caution">
    <text evidence="2">The sequence shown here is derived from an EMBL/GenBank/DDBJ whole genome shotgun (WGS) entry which is preliminary data.</text>
</comment>
<keyword evidence="1" id="KW-1133">Transmembrane helix</keyword>
<feature type="transmembrane region" description="Helical" evidence="1">
    <location>
        <begin position="47"/>
        <end position="65"/>
    </location>
</feature>
<proteinExistence type="predicted"/>
<keyword evidence="1" id="KW-0472">Membrane</keyword>
<evidence type="ECO:0000313" key="3">
    <source>
        <dbReference type="Proteomes" id="UP001295423"/>
    </source>
</evidence>